<accession>A0A0E9SQ77</accession>
<reference evidence="1" key="1">
    <citation type="submission" date="2014-11" db="EMBL/GenBank/DDBJ databases">
        <authorList>
            <person name="Amaro Gonzalez C."/>
        </authorList>
    </citation>
    <scope>NUCLEOTIDE SEQUENCE</scope>
</reference>
<proteinExistence type="predicted"/>
<reference evidence="1" key="2">
    <citation type="journal article" date="2015" name="Fish Shellfish Immunol.">
        <title>Early steps in the European eel (Anguilla anguilla)-Vibrio vulnificus interaction in the gills: Role of the RtxA13 toxin.</title>
        <authorList>
            <person name="Callol A."/>
            <person name="Pajuelo D."/>
            <person name="Ebbesson L."/>
            <person name="Teles M."/>
            <person name="MacKenzie S."/>
            <person name="Amaro C."/>
        </authorList>
    </citation>
    <scope>NUCLEOTIDE SEQUENCE</scope>
</reference>
<protein>
    <submittedName>
        <fullName evidence="1">Uncharacterized protein</fullName>
    </submittedName>
</protein>
<dbReference type="EMBL" id="GBXM01065063">
    <property type="protein sequence ID" value="JAH43514.1"/>
    <property type="molecule type" value="Transcribed_RNA"/>
</dbReference>
<dbReference type="AlphaFoldDB" id="A0A0E9SQ77"/>
<organism evidence="1">
    <name type="scientific">Anguilla anguilla</name>
    <name type="common">European freshwater eel</name>
    <name type="synonym">Muraena anguilla</name>
    <dbReference type="NCBI Taxonomy" id="7936"/>
    <lineage>
        <taxon>Eukaryota</taxon>
        <taxon>Metazoa</taxon>
        <taxon>Chordata</taxon>
        <taxon>Craniata</taxon>
        <taxon>Vertebrata</taxon>
        <taxon>Euteleostomi</taxon>
        <taxon>Actinopterygii</taxon>
        <taxon>Neopterygii</taxon>
        <taxon>Teleostei</taxon>
        <taxon>Anguilliformes</taxon>
        <taxon>Anguillidae</taxon>
        <taxon>Anguilla</taxon>
    </lineage>
</organism>
<sequence length="54" mass="6279">MYWGCFYLYPTFWLLLINRDLAHLPAILLIATEVTKQKAKLPLSKEVKAKPLCD</sequence>
<evidence type="ECO:0000313" key="1">
    <source>
        <dbReference type="EMBL" id="JAH43514.1"/>
    </source>
</evidence>
<name>A0A0E9SQ77_ANGAN</name>